<reference evidence="5" key="1">
    <citation type="submission" date="2018-12" db="EMBL/GenBank/DDBJ databases">
        <title>Genome sequence of Peanibacillus sp.</title>
        <authorList>
            <person name="Subramani G."/>
            <person name="Srinivasan S."/>
            <person name="Kim M.K."/>
        </authorList>
    </citation>
    <scope>NUCLEOTIDE SEQUENCE [LARGE SCALE GENOMIC DNA]</scope>
    <source>
        <strain evidence="5">18JY67-1</strain>
    </source>
</reference>
<keyword evidence="2" id="KW-0720">Serine protease</keyword>
<dbReference type="Pfam" id="PF07676">
    <property type="entry name" value="PD40"/>
    <property type="match status" value="2"/>
</dbReference>
<evidence type="ECO:0000313" key="4">
    <source>
        <dbReference type="EMBL" id="AZN41434.1"/>
    </source>
</evidence>
<dbReference type="InterPro" id="IPR001375">
    <property type="entry name" value="Peptidase_S9_cat"/>
</dbReference>
<dbReference type="OrthoDB" id="108903at2"/>
<dbReference type="InterPro" id="IPR011659">
    <property type="entry name" value="WD40"/>
</dbReference>
<evidence type="ECO:0000313" key="5">
    <source>
        <dbReference type="Proteomes" id="UP000272528"/>
    </source>
</evidence>
<dbReference type="SUPFAM" id="SSF82171">
    <property type="entry name" value="DPP6 N-terminal domain-like"/>
    <property type="match status" value="1"/>
</dbReference>
<dbReference type="EMBL" id="CP034437">
    <property type="protein sequence ID" value="AZN41434.1"/>
    <property type="molecule type" value="Genomic_DNA"/>
</dbReference>
<dbReference type="GO" id="GO:0004252">
    <property type="term" value="F:serine-type endopeptidase activity"/>
    <property type="evidence" value="ECO:0007669"/>
    <property type="project" value="TreeGrafter"/>
</dbReference>
<feature type="domain" description="Peptidase S9 prolyl oligopeptidase catalytic" evidence="3">
    <location>
        <begin position="386"/>
        <end position="589"/>
    </location>
</feature>
<dbReference type="GO" id="GO:0006508">
    <property type="term" value="P:proteolysis"/>
    <property type="evidence" value="ECO:0007669"/>
    <property type="project" value="InterPro"/>
</dbReference>
<dbReference type="SUPFAM" id="SSF53474">
    <property type="entry name" value="alpha/beta-Hydrolases"/>
    <property type="match status" value="1"/>
</dbReference>
<evidence type="ECO:0000256" key="2">
    <source>
        <dbReference type="ARBA" id="ARBA00022825"/>
    </source>
</evidence>
<evidence type="ECO:0000256" key="1">
    <source>
        <dbReference type="ARBA" id="ARBA00022801"/>
    </source>
</evidence>
<keyword evidence="1" id="KW-0378">Hydrolase</keyword>
<keyword evidence="5" id="KW-1185">Reference proteome</keyword>
<name>A0A3Q8X6F1_9BACL</name>
<dbReference type="Proteomes" id="UP000272528">
    <property type="component" value="Chromosome"/>
</dbReference>
<organism evidence="4 5">
    <name type="scientific">Paenibacillus albus</name>
    <dbReference type="NCBI Taxonomy" id="2495582"/>
    <lineage>
        <taxon>Bacteria</taxon>
        <taxon>Bacillati</taxon>
        <taxon>Bacillota</taxon>
        <taxon>Bacilli</taxon>
        <taxon>Bacillales</taxon>
        <taxon>Paenibacillaceae</taxon>
        <taxon>Paenibacillus</taxon>
    </lineage>
</organism>
<sequence length="592" mass="67681">MLHFQRPDVEHFARTCSVEDFTFSPDETQLVFSTNITGKYNLWAMDMPNRFPYQIAFADESCSGLQYDEQGRYVLVGYDKDGNENTQLYAIPPRGGHLQPLRATPGERHLFIALSKDGERLYYNSTKGNSTYWNSYCYHLQTDQEQTLTSGSDAVTALVQVSHSETSFAYVKVYSNTYQLLYIRVGNEDLLVTPKTDEEHAVTAAVYTTEDEIYLLTNYDSDYSYLASFNLKTKVFSKVCSLEHVDMSALEYDKLRKRLYIVGSKGVENFIYCYRESELSHISAPVSIISKLSVSKQGNLYILGERATRPKNVFKKTIDGDWEELTFLRVPCVEEEQLIEPEVVSYQSFDGTAIEALYYQAKSDVDNEHLIVWPHGGPQHADRKTFRPLFQFLLNRGYSIFSPNFRGSTGYGQQFKKMVEGDWGHGPRQDILSGIEWMIEQGNAKADKLFIMGGSYGGYMSLLMIGRHPGYFKACVDMFGPSSLFTLIDSSPDYWKPMMARWIGDPIRDKVKLTEDSPINYVDDMVTPLFVVQGANDPRVTRGESDQIVKALETKGVKVDYVLMENEGHGFSKKENELYVYRRIVDFFNAFI</sequence>
<dbReference type="InterPro" id="IPR011042">
    <property type="entry name" value="6-blade_b-propeller_TolB-like"/>
</dbReference>
<dbReference type="PANTHER" id="PTHR42776:SF27">
    <property type="entry name" value="DIPEPTIDYL PEPTIDASE FAMILY MEMBER 6"/>
    <property type="match status" value="1"/>
</dbReference>
<keyword evidence="2" id="KW-0645">Protease</keyword>
<dbReference type="InterPro" id="IPR029058">
    <property type="entry name" value="AB_hydrolase_fold"/>
</dbReference>
<dbReference type="AlphaFoldDB" id="A0A3Q8X6F1"/>
<gene>
    <name evidence="4" type="ORF">EJC50_18470</name>
</gene>
<dbReference type="PANTHER" id="PTHR42776">
    <property type="entry name" value="SERINE PEPTIDASE S9 FAMILY MEMBER"/>
    <property type="match status" value="1"/>
</dbReference>
<dbReference type="Gene3D" id="3.40.50.1820">
    <property type="entry name" value="alpha/beta hydrolase"/>
    <property type="match status" value="1"/>
</dbReference>
<evidence type="ECO:0000259" key="3">
    <source>
        <dbReference type="Pfam" id="PF00326"/>
    </source>
</evidence>
<accession>A0A3Q8X6F1</accession>
<protein>
    <submittedName>
        <fullName evidence="4">S9 family peptidase</fullName>
    </submittedName>
</protein>
<dbReference type="Gene3D" id="2.120.10.30">
    <property type="entry name" value="TolB, C-terminal domain"/>
    <property type="match status" value="1"/>
</dbReference>
<dbReference type="Pfam" id="PF00326">
    <property type="entry name" value="Peptidase_S9"/>
    <property type="match status" value="1"/>
</dbReference>
<proteinExistence type="predicted"/>
<dbReference type="KEGG" id="palb:EJC50_18470"/>